<dbReference type="EMBL" id="FNCO01000023">
    <property type="protein sequence ID" value="SDJ19211.1"/>
    <property type="molecule type" value="Genomic_DNA"/>
</dbReference>
<protein>
    <submittedName>
        <fullName evidence="1">Uncharacterized protein</fullName>
    </submittedName>
</protein>
<organism evidence="1 2">
    <name type="scientific">Pseudomonas abietaniphila</name>
    <dbReference type="NCBI Taxonomy" id="89065"/>
    <lineage>
        <taxon>Bacteria</taxon>
        <taxon>Pseudomonadati</taxon>
        <taxon>Pseudomonadota</taxon>
        <taxon>Gammaproteobacteria</taxon>
        <taxon>Pseudomonadales</taxon>
        <taxon>Pseudomonadaceae</taxon>
        <taxon>Pseudomonas</taxon>
    </lineage>
</organism>
<dbReference type="AlphaFoldDB" id="A0A1G8RQD1"/>
<evidence type="ECO:0000313" key="2">
    <source>
        <dbReference type="Proteomes" id="UP000182894"/>
    </source>
</evidence>
<name>A0A1G8RQD1_9PSED</name>
<dbReference type="STRING" id="89065.SAMN05216605_12322"/>
<evidence type="ECO:0000313" key="1">
    <source>
        <dbReference type="EMBL" id="SDJ19211.1"/>
    </source>
</evidence>
<keyword evidence="2" id="KW-1185">Reference proteome</keyword>
<gene>
    <name evidence="1" type="ORF">SAMN05216605_12322</name>
</gene>
<sequence>MGMATALERLSYGIRYRSYAIQLLLTRQICWRCYQHAVRSQPVVVACVRGQLVVCPDFKP</sequence>
<dbReference type="Proteomes" id="UP000182894">
    <property type="component" value="Unassembled WGS sequence"/>
</dbReference>
<proteinExistence type="predicted"/>
<reference evidence="2" key="1">
    <citation type="submission" date="2016-10" db="EMBL/GenBank/DDBJ databases">
        <authorList>
            <person name="Varghese N."/>
            <person name="Submissions S."/>
        </authorList>
    </citation>
    <scope>NUCLEOTIDE SEQUENCE [LARGE SCALE GENOMIC DNA]</scope>
    <source>
        <strain evidence="2">ATCC 700689</strain>
    </source>
</reference>
<accession>A0A1G8RQD1</accession>